<keyword evidence="1" id="KW-0378">Hydrolase</keyword>
<reference evidence="1" key="1">
    <citation type="journal article" date="2021" name="Proc. Natl. Acad. Sci. U.S.A.">
        <title>A Catalog of Tens of Thousands of Viruses from Human Metagenomes Reveals Hidden Associations with Chronic Diseases.</title>
        <authorList>
            <person name="Tisza M.J."/>
            <person name="Buck C.B."/>
        </authorList>
    </citation>
    <scope>NUCLEOTIDE SEQUENCE</scope>
    <source>
        <strain evidence="1">Ctnks32</strain>
    </source>
</reference>
<evidence type="ECO:0000313" key="1">
    <source>
        <dbReference type="EMBL" id="DAD88316.1"/>
    </source>
</evidence>
<protein>
    <submittedName>
        <fullName evidence="1">Replicative helicase</fullName>
    </submittedName>
</protein>
<dbReference type="GO" id="GO:0004386">
    <property type="term" value="F:helicase activity"/>
    <property type="evidence" value="ECO:0007669"/>
    <property type="project" value="UniProtKB-KW"/>
</dbReference>
<dbReference type="EMBL" id="BK015039">
    <property type="protein sequence ID" value="DAD88316.1"/>
    <property type="molecule type" value="Genomic_DNA"/>
</dbReference>
<proteinExistence type="predicted"/>
<name>A0A8S5N1K4_9CAUD</name>
<keyword evidence="1" id="KW-0547">Nucleotide-binding</keyword>
<dbReference type="InterPro" id="IPR027417">
    <property type="entry name" value="P-loop_NTPase"/>
</dbReference>
<sequence>MAMSNKVMIDIGKVLQFVKARGFFAGFERFRVDNYDMNNALEVITAIGRTRSPHFVIDDENRFAYVNFIKWCHGDSTMKAIDPITGEEIQGDLKRGIYIAGNTGSGKSWCLEVMLAYAQVWGFKIRFEEDKDARPLFWAINRADDICHEYLNQGEIHRFKKMQIIGIQDFGQEPKETLYMGNRLNVLQQLLEYRGDRGDQLTLITSNLRISSETLKRDYGDRVQSRLVEMCNYFEIKGKDRRKNAKI</sequence>
<dbReference type="Gene3D" id="3.40.50.300">
    <property type="entry name" value="P-loop containing nucleotide triphosphate hydrolases"/>
    <property type="match status" value="1"/>
</dbReference>
<dbReference type="SUPFAM" id="SSF52540">
    <property type="entry name" value="P-loop containing nucleoside triphosphate hydrolases"/>
    <property type="match status" value="1"/>
</dbReference>
<organism evidence="1">
    <name type="scientific">Siphoviridae sp. ctnks32</name>
    <dbReference type="NCBI Taxonomy" id="2826457"/>
    <lineage>
        <taxon>Viruses</taxon>
        <taxon>Duplodnaviria</taxon>
        <taxon>Heunggongvirae</taxon>
        <taxon>Uroviricota</taxon>
        <taxon>Caudoviricetes</taxon>
    </lineage>
</organism>
<keyword evidence="1" id="KW-0347">Helicase</keyword>
<keyword evidence="1" id="KW-0067">ATP-binding</keyword>
<accession>A0A8S5N1K4</accession>